<dbReference type="InterPro" id="IPR011011">
    <property type="entry name" value="Znf_FYVE_PHD"/>
</dbReference>
<evidence type="ECO:0000259" key="10">
    <source>
        <dbReference type="PROSITE" id="PS50016"/>
    </source>
</evidence>
<dbReference type="InterPro" id="IPR013083">
    <property type="entry name" value="Znf_RING/FYVE/PHD"/>
</dbReference>
<keyword evidence="12" id="KW-1185">Reference proteome</keyword>
<organism evidence="13">
    <name type="scientific">Hydatigena taeniaeformis</name>
    <name type="common">Feline tapeworm</name>
    <name type="synonym">Taenia taeniaeformis</name>
    <dbReference type="NCBI Taxonomy" id="6205"/>
    <lineage>
        <taxon>Eukaryota</taxon>
        <taxon>Metazoa</taxon>
        <taxon>Spiralia</taxon>
        <taxon>Lophotrochozoa</taxon>
        <taxon>Platyhelminthes</taxon>
        <taxon>Cestoda</taxon>
        <taxon>Eucestoda</taxon>
        <taxon>Cyclophyllidea</taxon>
        <taxon>Taeniidae</taxon>
        <taxon>Hydatigera</taxon>
    </lineage>
</organism>
<evidence type="ECO:0000313" key="12">
    <source>
        <dbReference type="Proteomes" id="UP000274429"/>
    </source>
</evidence>
<evidence type="ECO:0000256" key="2">
    <source>
        <dbReference type="ARBA" id="ARBA00022723"/>
    </source>
</evidence>
<dbReference type="EMBL" id="UYWX01001324">
    <property type="protein sequence ID" value="VDM20756.1"/>
    <property type="molecule type" value="Genomic_DNA"/>
</dbReference>
<dbReference type="AlphaFoldDB" id="A0A0R3WPG9"/>
<dbReference type="GO" id="GO:0008270">
    <property type="term" value="F:zinc ion binding"/>
    <property type="evidence" value="ECO:0007669"/>
    <property type="project" value="UniProtKB-KW"/>
</dbReference>
<keyword evidence="8" id="KW-0539">Nucleus</keyword>
<evidence type="ECO:0000313" key="11">
    <source>
        <dbReference type="EMBL" id="VDM20756.1"/>
    </source>
</evidence>
<keyword evidence="2" id="KW-0479">Metal-binding</keyword>
<dbReference type="PANTHER" id="PTHR45888:SF5">
    <property type="entry name" value="D4, ISOFORM A"/>
    <property type="match status" value="1"/>
</dbReference>
<evidence type="ECO:0000256" key="7">
    <source>
        <dbReference type="ARBA" id="ARBA00023163"/>
    </source>
</evidence>
<dbReference type="Gene3D" id="3.30.40.10">
    <property type="entry name" value="Zinc/RING finger domain, C3HC4 (zinc finger)"/>
    <property type="match status" value="1"/>
</dbReference>
<evidence type="ECO:0000256" key="8">
    <source>
        <dbReference type="ARBA" id="ARBA00023242"/>
    </source>
</evidence>
<dbReference type="PANTHER" id="PTHR45888">
    <property type="entry name" value="HL01030P-RELATED"/>
    <property type="match status" value="1"/>
</dbReference>
<dbReference type="OrthoDB" id="1903104at2759"/>
<proteinExistence type="predicted"/>
<dbReference type="STRING" id="6205.A0A0R3WPG9"/>
<evidence type="ECO:0000256" key="5">
    <source>
        <dbReference type="ARBA" id="ARBA00022833"/>
    </source>
</evidence>
<keyword evidence="7" id="KW-0804">Transcription</keyword>
<keyword evidence="5" id="KW-0862">Zinc</keyword>
<reference evidence="13" key="1">
    <citation type="submission" date="2017-02" db="UniProtKB">
        <authorList>
            <consortium name="WormBaseParasite"/>
        </authorList>
    </citation>
    <scope>IDENTIFICATION</scope>
</reference>
<reference evidence="11 12" key="2">
    <citation type="submission" date="2018-11" db="EMBL/GenBank/DDBJ databases">
        <authorList>
            <consortium name="Pathogen Informatics"/>
        </authorList>
    </citation>
    <scope>NUCLEOTIDE SEQUENCE [LARGE SCALE GENOMIC DNA]</scope>
</reference>
<dbReference type="GO" id="GO:0007399">
    <property type="term" value="P:nervous system development"/>
    <property type="evidence" value="ECO:0007669"/>
    <property type="project" value="TreeGrafter"/>
</dbReference>
<comment type="subcellular location">
    <subcellularLocation>
        <location evidence="1">Nucleus</location>
    </subcellularLocation>
</comment>
<sequence length="196" mass="22449">MDGPMPISDLGRRWFSRIEIYYRLILCKNRIFCTHWGGQIIIGKANFPLIECAVRKRDCPVTDVFLTLFLQEEMLFCDDCDRGYHMFCLNPPLSQPPEGPWSCCLCLERFKEEAAANDIRIIGVASSGGCVNLIKVRFYCVVITTVVLTAVRYHWHLLTRGSAEAAEIFNGGFRSLLYRLRFTPPKRCDSMPKLVS</sequence>
<accession>A0A0R3WPG9</accession>
<evidence type="ECO:0000256" key="3">
    <source>
        <dbReference type="ARBA" id="ARBA00022737"/>
    </source>
</evidence>
<dbReference type="Pfam" id="PF00628">
    <property type="entry name" value="PHD"/>
    <property type="match status" value="1"/>
</dbReference>
<protein>
    <submittedName>
        <fullName evidence="13">PHD-type domain-containing protein</fullName>
    </submittedName>
</protein>
<evidence type="ECO:0000256" key="6">
    <source>
        <dbReference type="ARBA" id="ARBA00023015"/>
    </source>
</evidence>
<keyword evidence="3" id="KW-0677">Repeat</keyword>
<dbReference type="PROSITE" id="PS50016">
    <property type="entry name" value="ZF_PHD_2"/>
    <property type="match status" value="1"/>
</dbReference>
<keyword evidence="6" id="KW-0805">Transcription regulation</keyword>
<name>A0A0R3WPG9_HYDTA</name>
<gene>
    <name evidence="11" type="ORF">TTAC_LOCUS2644</name>
</gene>
<dbReference type="InterPro" id="IPR019787">
    <property type="entry name" value="Znf_PHD-finger"/>
</dbReference>
<dbReference type="GO" id="GO:0071565">
    <property type="term" value="C:nBAF complex"/>
    <property type="evidence" value="ECO:0007669"/>
    <property type="project" value="TreeGrafter"/>
</dbReference>
<evidence type="ECO:0000256" key="4">
    <source>
        <dbReference type="ARBA" id="ARBA00022771"/>
    </source>
</evidence>
<feature type="domain" description="PHD-type" evidence="10">
    <location>
        <begin position="49"/>
        <end position="109"/>
    </location>
</feature>
<dbReference type="InterPro" id="IPR001965">
    <property type="entry name" value="Znf_PHD"/>
</dbReference>
<dbReference type="WBParaSite" id="TTAC_0000265901-mRNA-1">
    <property type="protein sequence ID" value="TTAC_0000265901-mRNA-1"/>
    <property type="gene ID" value="TTAC_0000265901"/>
</dbReference>
<dbReference type="Proteomes" id="UP000274429">
    <property type="component" value="Unassembled WGS sequence"/>
</dbReference>
<keyword evidence="4 9" id="KW-0863">Zinc-finger</keyword>
<evidence type="ECO:0000256" key="9">
    <source>
        <dbReference type="PROSITE-ProRule" id="PRU00146"/>
    </source>
</evidence>
<evidence type="ECO:0000313" key="13">
    <source>
        <dbReference type="WBParaSite" id="TTAC_0000265901-mRNA-1"/>
    </source>
</evidence>
<evidence type="ECO:0000256" key="1">
    <source>
        <dbReference type="ARBA" id="ARBA00004123"/>
    </source>
</evidence>
<dbReference type="SUPFAM" id="SSF57903">
    <property type="entry name" value="FYVE/PHD zinc finger"/>
    <property type="match status" value="1"/>
</dbReference>
<dbReference type="SMART" id="SM00249">
    <property type="entry name" value="PHD"/>
    <property type="match status" value="1"/>
</dbReference>